<organism evidence="5 6">
    <name type="scientific">Virgibacillus litoralis</name>
    <dbReference type="NCBI Taxonomy" id="578221"/>
    <lineage>
        <taxon>Bacteria</taxon>
        <taxon>Bacillati</taxon>
        <taxon>Bacillota</taxon>
        <taxon>Bacilli</taxon>
        <taxon>Bacillales</taxon>
        <taxon>Bacillaceae</taxon>
        <taxon>Virgibacillus</taxon>
    </lineage>
</organism>
<dbReference type="SUPFAM" id="SSF53041">
    <property type="entry name" value="Resolvase-like"/>
    <property type="match status" value="1"/>
</dbReference>
<dbReference type="PROSITE" id="PS51736">
    <property type="entry name" value="RECOMBINASES_3"/>
    <property type="match status" value="1"/>
</dbReference>
<evidence type="ECO:0000259" key="4">
    <source>
        <dbReference type="PROSITE" id="PS51736"/>
    </source>
</evidence>
<dbReference type="EMBL" id="JAGGKK010000017">
    <property type="protein sequence ID" value="MBP1950057.1"/>
    <property type="molecule type" value="Genomic_DNA"/>
</dbReference>
<protein>
    <submittedName>
        <fullName evidence="5">DNA invertase Pin-like site-specific DNA recombinase</fullName>
    </submittedName>
</protein>
<proteinExistence type="predicted"/>
<name>A0ABS4HI27_9BACI</name>
<dbReference type="InterPro" id="IPR036162">
    <property type="entry name" value="Resolvase-like_N_sf"/>
</dbReference>
<keyword evidence="6" id="KW-1185">Reference proteome</keyword>
<dbReference type="Pfam" id="PF00239">
    <property type="entry name" value="Resolvase"/>
    <property type="match status" value="1"/>
</dbReference>
<accession>A0ABS4HI27</accession>
<keyword evidence="2" id="KW-0238">DNA-binding</keyword>
<evidence type="ECO:0000313" key="5">
    <source>
        <dbReference type="EMBL" id="MBP1950057.1"/>
    </source>
</evidence>
<gene>
    <name evidence="5" type="ORF">J2Z82_003013</name>
</gene>
<evidence type="ECO:0000256" key="2">
    <source>
        <dbReference type="ARBA" id="ARBA00023125"/>
    </source>
</evidence>
<dbReference type="InterPro" id="IPR006118">
    <property type="entry name" value="Recombinase_CS"/>
</dbReference>
<keyword evidence="1" id="KW-0229">DNA integration</keyword>
<sequence length="65" mass="7666">MLHVLKEGDTIIVTKLDRLARNIKEGIEVVEELFKKGVRVHVLNIGLLENTTMRRFFLQTMWDRT</sequence>
<evidence type="ECO:0000313" key="6">
    <source>
        <dbReference type="Proteomes" id="UP001519328"/>
    </source>
</evidence>
<keyword evidence="3" id="KW-0233">DNA recombination</keyword>
<dbReference type="PROSITE" id="PS00398">
    <property type="entry name" value="RECOMBINASES_2"/>
    <property type="match status" value="1"/>
</dbReference>
<comment type="caution">
    <text evidence="5">The sequence shown here is derived from an EMBL/GenBank/DDBJ whole genome shotgun (WGS) entry which is preliminary data.</text>
</comment>
<dbReference type="Gene3D" id="3.40.50.1390">
    <property type="entry name" value="Resolvase, N-terminal catalytic domain"/>
    <property type="match status" value="1"/>
</dbReference>
<reference evidence="5 6" key="1">
    <citation type="submission" date="2021-03" db="EMBL/GenBank/DDBJ databases">
        <title>Genomic Encyclopedia of Type Strains, Phase IV (KMG-IV): sequencing the most valuable type-strain genomes for metagenomic binning, comparative biology and taxonomic classification.</title>
        <authorList>
            <person name="Goeker M."/>
        </authorList>
    </citation>
    <scope>NUCLEOTIDE SEQUENCE [LARGE SCALE GENOMIC DNA]</scope>
    <source>
        <strain evidence="5 6">DSM 21085</strain>
    </source>
</reference>
<evidence type="ECO:0000256" key="1">
    <source>
        <dbReference type="ARBA" id="ARBA00022908"/>
    </source>
</evidence>
<dbReference type="InterPro" id="IPR006119">
    <property type="entry name" value="Resolv_N"/>
</dbReference>
<feature type="domain" description="Resolvase/invertase-type recombinase catalytic" evidence="4">
    <location>
        <begin position="1"/>
        <end position="65"/>
    </location>
</feature>
<evidence type="ECO:0000256" key="3">
    <source>
        <dbReference type="ARBA" id="ARBA00023172"/>
    </source>
</evidence>
<dbReference type="Proteomes" id="UP001519328">
    <property type="component" value="Unassembled WGS sequence"/>
</dbReference>